<dbReference type="Gene3D" id="3.30.930.10">
    <property type="entry name" value="Bira Bifunctional Protein, Domain 2"/>
    <property type="match status" value="1"/>
</dbReference>
<comment type="caution">
    <text evidence="2">The sequence shown here is derived from an EMBL/GenBank/DDBJ whole genome shotgun (WGS) entry which is preliminary data.</text>
</comment>
<evidence type="ECO:0000313" key="3">
    <source>
        <dbReference type="Proteomes" id="UP000054212"/>
    </source>
</evidence>
<sequence>MSLKLANRGLVEVHNYPFVSQSQMDLFGFTGDRAKTFKIANPMSDEFPFLRTHLTPGLLATAARNLARGEKSVALFESGSIFRNTETLKVAGNAPVGKRPTAAQIKQIYQSVPKQPLHIAGVIAGEMTNSGWWGKGRVVEWSDAVDLVRELIEDSGNEFSIEAVDLAPWHPGRCAEFRVDGKAVAHAGQIHPRVTSALALPEATVAFALIVDGLKYPESFKASPISVMPAAIQDISLFVDQKVSAEKVEAALREGAGDLLESIQLFDRYQKEGETQVSLAFSLVFRAADRTLTSEEVSELRLKAGAVANKKYGAQIRS</sequence>
<dbReference type="GO" id="GO:0004826">
    <property type="term" value="F:phenylalanine-tRNA ligase activity"/>
    <property type="evidence" value="ECO:0007669"/>
    <property type="project" value="InterPro"/>
</dbReference>
<evidence type="ECO:0000313" key="2">
    <source>
        <dbReference type="EMBL" id="KRO45201.1"/>
    </source>
</evidence>
<reference evidence="2 3" key="1">
    <citation type="submission" date="2015-10" db="EMBL/GenBank/DDBJ databases">
        <title>Metagenome-Assembled Genomes uncover a global brackish microbiome.</title>
        <authorList>
            <person name="Hugerth L.W."/>
            <person name="Larsson J."/>
            <person name="Alneberg J."/>
            <person name="Lindh M.V."/>
            <person name="Legrand C."/>
            <person name="Pinhassi J."/>
            <person name="Andersson A.F."/>
        </authorList>
    </citation>
    <scope>NUCLEOTIDE SEQUENCE [LARGE SCALE GENOMIC DNA]</scope>
    <source>
        <strain evidence="2">BACL2 MAG-120813-bin23</strain>
    </source>
</reference>
<dbReference type="InterPro" id="IPR005121">
    <property type="entry name" value="Fdx_antiC-bd"/>
</dbReference>
<evidence type="ECO:0000259" key="1">
    <source>
        <dbReference type="PROSITE" id="PS51447"/>
    </source>
</evidence>
<dbReference type="InterPro" id="IPR041616">
    <property type="entry name" value="PheRS_beta_core"/>
</dbReference>
<dbReference type="GO" id="GO:0009328">
    <property type="term" value="C:phenylalanine-tRNA ligase complex"/>
    <property type="evidence" value="ECO:0007669"/>
    <property type="project" value="TreeGrafter"/>
</dbReference>
<dbReference type="SMART" id="SM00896">
    <property type="entry name" value="FDX-ACB"/>
    <property type="match status" value="1"/>
</dbReference>
<proteinExistence type="predicted"/>
<organism evidence="2 3">
    <name type="scientific">Actinobacteria bacterium BACL2 MAG-120813-bin23</name>
    <dbReference type="NCBI Taxonomy" id="1655569"/>
    <lineage>
        <taxon>Bacteria</taxon>
        <taxon>Bacillati</taxon>
        <taxon>Actinomycetota</taxon>
        <taxon>Actinomycetes</taxon>
        <taxon>Actinomycetes incertae sedis</taxon>
        <taxon>ac1 cluster</taxon>
    </lineage>
</organism>
<dbReference type="PANTHER" id="PTHR10947:SF0">
    <property type="entry name" value="PHENYLALANINE--TRNA LIGASE BETA SUBUNIT"/>
    <property type="match status" value="1"/>
</dbReference>
<dbReference type="GO" id="GO:0006432">
    <property type="term" value="P:phenylalanyl-tRNA aminoacylation"/>
    <property type="evidence" value="ECO:0007669"/>
    <property type="project" value="InterPro"/>
</dbReference>
<dbReference type="EMBL" id="LIAT01000029">
    <property type="protein sequence ID" value="KRO45201.1"/>
    <property type="molecule type" value="Genomic_DNA"/>
</dbReference>
<dbReference type="Pfam" id="PF17759">
    <property type="entry name" value="tRNA_synthFbeta"/>
    <property type="match status" value="1"/>
</dbReference>
<dbReference type="PROSITE" id="PS51447">
    <property type="entry name" value="FDX_ACB"/>
    <property type="match status" value="1"/>
</dbReference>
<feature type="domain" description="FDX-ACB" evidence="1">
    <location>
        <begin position="226"/>
        <end position="317"/>
    </location>
</feature>
<name>A0A0R2Q4S2_9ACTN</name>
<dbReference type="SUPFAM" id="SSF55681">
    <property type="entry name" value="Class II aaRS and biotin synthetases"/>
    <property type="match status" value="1"/>
</dbReference>
<accession>A0A0R2Q4S2</accession>
<dbReference type="InterPro" id="IPR045060">
    <property type="entry name" value="Phe-tRNA-ligase_IIc_bsu"/>
</dbReference>
<dbReference type="InterPro" id="IPR036690">
    <property type="entry name" value="Fdx_antiC-bd_sf"/>
</dbReference>
<gene>
    <name evidence="2" type="ORF">ABR61_01595</name>
</gene>
<dbReference type="SUPFAM" id="SSF54991">
    <property type="entry name" value="Anticodon-binding domain of PheRS"/>
    <property type="match status" value="1"/>
</dbReference>
<dbReference type="Proteomes" id="UP000054212">
    <property type="component" value="Unassembled WGS sequence"/>
</dbReference>
<dbReference type="Gene3D" id="3.30.70.380">
    <property type="entry name" value="Ferrodoxin-fold anticodon-binding domain"/>
    <property type="match status" value="1"/>
</dbReference>
<dbReference type="Pfam" id="PF03147">
    <property type="entry name" value="FDX-ACB"/>
    <property type="match status" value="1"/>
</dbReference>
<dbReference type="CDD" id="cd00769">
    <property type="entry name" value="PheRS_beta_core"/>
    <property type="match status" value="1"/>
</dbReference>
<dbReference type="AlphaFoldDB" id="A0A0R2Q4S2"/>
<dbReference type="PANTHER" id="PTHR10947">
    <property type="entry name" value="PHENYLALANYL-TRNA SYNTHETASE BETA CHAIN AND LEUCINE-RICH REPEAT-CONTAINING PROTEIN 47"/>
    <property type="match status" value="1"/>
</dbReference>
<protein>
    <recommendedName>
        <fullName evidence="1">FDX-ACB domain-containing protein</fullName>
    </recommendedName>
</protein>
<dbReference type="InterPro" id="IPR045864">
    <property type="entry name" value="aa-tRNA-synth_II/BPL/LPL"/>
</dbReference>